<evidence type="ECO:0000313" key="3">
    <source>
        <dbReference type="Proteomes" id="UP000664169"/>
    </source>
</evidence>
<dbReference type="PANTHER" id="PTHR43130">
    <property type="entry name" value="ARAC-FAMILY TRANSCRIPTIONAL REGULATOR"/>
    <property type="match status" value="1"/>
</dbReference>
<dbReference type="Pfam" id="PF01965">
    <property type="entry name" value="DJ-1_PfpI"/>
    <property type="match status" value="1"/>
</dbReference>
<dbReference type="PANTHER" id="PTHR43130:SF7">
    <property type="entry name" value="DJ-1_PFPI DOMAIN-CONTAINING PROTEIN"/>
    <property type="match status" value="1"/>
</dbReference>
<dbReference type="Proteomes" id="UP000664169">
    <property type="component" value="Unassembled WGS sequence"/>
</dbReference>
<dbReference type="InterPro" id="IPR002818">
    <property type="entry name" value="DJ-1/PfpI"/>
</dbReference>
<organism evidence="2 3">
    <name type="scientific">Gomphillus americanus</name>
    <dbReference type="NCBI Taxonomy" id="1940652"/>
    <lineage>
        <taxon>Eukaryota</taxon>
        <taxon>Fungi</taxon>
        <taxon>Dikarya</taxon>
        <taxon>Ascomycota</taxon>
        <taxon>Pezizomycotina</taxon>
        <taxon>Lecanoromycetes</taxon>
        <taxon>OSLEUM clade</taxon>
        <taxon>Ostropomycetidae</taxon>
        <taxon>Ostropales</taxon>
        <taxon>Graphidaceae</taxon>
        <taxon>Gomphilloideae</taxon>
        <taxon>Gomphillus</taxon>
    </lineage>
</organism>
<gene>
    <name evidence="2" type="ORF">GOMPHAMPRED_001187</name>
</gene>
<evidence type="ECO:0000313" key="2">
    <source>
        <dbReference type="EMBL" id="CAF9917223.1"/>
    </source>
</evidence>
<protein>
    <recommendedName>
        <fullName evidence="1">DJ-1/PfpI domain-containing protein</fullName>
    </recommendedName>
</protein>
<dbReference type="AlphaFoldDB" id="A0A8H3F410"/>
<dbReference type="InterPro" id="IPR052158">
    <property type="entry name" value="INH-QAR"/>
</dbReference>
<reference evidence="2" key="1">
    <citation type="submission" date="2021-03" db="EMBL/GenBank/DDBJ databases">
        <authorList>
            <person name="Tagirdzhanova G."/>
        </authorList>
    </citation>
    <scope>NUCLEOTIDE SEQUENCE</scope>
</reference>
<dbReference type="OrthoDB" id="543156at2759"/>
<sequence>MPSAPISFGICVYPIQALDVIGFVDVLTNLTTSDVAKYGHRVPGIDLQTLLDASLDIVFHWVSRSMDPVECTGRTTLQPTCTYADCPKLDYLLIGGPDPGRAVGDSIEVVSLRGFVRQQEPKLKKIFTTCTGALTLASTGLLDGHEATVNHFFIPWAKTNFPLVKWISDKNWVEGDKFWTSSGSLAGMDMAGEWVRQVTERPELLYLTTIVLDWRPRNVNGKSVDHYDGNSNLIQGPC</sequence>
<dbReference type="SUPFAM" id="SSF52317">
    <property type="entry name" value="Class I glutamine amidotransferase-like"/>
    <property type="match status" value="1"/>
</dbReference>
<evidence type="ECO:0000259" key="1">
    <source>
        <dbReference type="Pfam" id="PF01965"/>
    </source>
</evidence>
<dbReference type="Gene3D" id="3.40.50.880">
    <property type="match status" value="1"/>
</dbReference>
<dbReference type="EMBL" id="CAJPDQ010000012">
    <property type="protein sequence ID" value="CAF9917223.1"/>
    <property type="molecule type" value="Genomic_DNA"/>
</dbReference>
<keyword evidence="3" id="KW-1185">Reference proteome</keyword>
<feature type="domain" description="DJ-1/PfpI" evidence="1">
    <location>
        <begin position="55"/>
        <end position="196"/>
    </location>
</feature>
<proteinExistence type="predicted"/>
<accession>A0A8H3F410</accession>
<dbReference type="InterPro" id="IPR029062">
    <property type="entry name" value="Class_I_gatase-like"/>
</dbReference>
<name>A0A8H3F410_9LECA</name>
<comment type="caution">
    <text evidence="2">The sequence shown here is derived from an EMBL/GenBank/DDBJ whole genome shotgun (WGS) entry which is preliminary data.</text>
</comment>